<accession>A0A8S4QX80</accession>
<dbReference type="AlphaFoldDB" id="A0A8S4QX80"/>
<proteinExistence type="predicted"/>
<protein>
    <submittedName>
        <fullName evidence="2">Jg27321 protein</fullName>
    </submittedName>
</protein>
<reference evidence="2" key="1">
    <citation type="submission" date="2022-03" db="EMBL/GenBank/DDBJ databases">
        <authorList>
            <person name="Lindestad O."/>
        </authorList>
    </citation>
    <scope>NUCLEOTIDE SEQUENCE</scope>
</reference>
<evidence type="ECO:0000256" key="1">
    <source>
        <dbReference type="SAM" id="MobiDB-lite"/>
    </source>
</evidence>
<dbReference type="Proteomes" id="UP000838756">
    <property type="component" value="Unassembled WGS sequence"/>
</dbReference>
<organism evidence="2 3">
    <name type="scientific">Pararge aegeria aegeria</name>
    <dbReference type="NCBI Taxonomy" id="348720"/>
    <lineage>
        <taxon>Eukaryota</taxon>
        <taxon>Metazoa</taxon>
        <taxon>Ecdysozoa</taxon>
        <taxon>Arthropoda</taxon>
        <taxon>Hexapoda</taxon>
        <taxon>Insecta</taxon>
        <taxon>Pterygota</taxon>
        <taxon>Neoptera</taxon>
        <taxon>Endopterygota</taxon>
        <taxon>Lepidoptera</taxon>
        <taxon>Glossata</taxon>
        <taxon>Ditrysia</taxon>
        <taxon>Papilionoidea</taxon>
        <taxon>Nymphalidae</taxon>
        <taxon>Satyrinae</taxon>
        <taxon>Satyrini</taxon>
        <taxon>Parargina</taxon>
        <taxon>Pararge</taxon>
    </lineage>
</organism>
<name>A0A8S4QX80_9NEOP</name>
<evidence type="ECO:0000313" key="3">
    <source>
        <dbReference type="Proteomes" id="UP000838756"/>
    </source>
</evidence>
<feature type="region of interest" description="Disordered" evidence="1">
    <location>
        <begin position="78"/>
        <end position="101"/>
    </location>
</feature>
<sequence length="101" mass="10686">MLSHTSATQLAAPAIAGPLLPSSAKCPTIAEGAPVTQGAPSKDDFSRTYLFISNYLFAVSSGKYFPFRLPRRLTSTRCTGESSWEPQKTQAAGAMGSDPAF</sequence>
<dbReference type="EMBL" id="CAKXAJ010019003">
    <property type="protein sequence ID" value="CAH2218053.1"/>
    <property type="molecule type" value="Genomic_DNA"/>
</dbReference>
<evidence type="ECO:0000313" key="2">
    <source>
        <dbReference type="EMBL" id="CAH2218053.1"/>
    </source>
</evidence>
<comment type="caution">
    <text evidence="2">The sequence shown here is derived from an EMBL/GenBank/DDBJ whole genome shotgun (WGS) entry which is preliminary data.</text>
</comment>
<gene>
    <name evidence="2" type="primary">jg27321</name>
    <name evidence="2" type="ORF">PAEG_LOCUS5928</name>
</gene>
<keyword evidence="3" id="KW-1185">Reference proteome</keyword>
<feature type="compositionally biased region" description="Polar residues" evidence="1">
    <location>
        <begin position="78"/>
        <end position="90"/>
    </location>
</feature>